<gene>
    <name evidence="2" type="ORF">NM961_16560</name>
</gene>
<name>A0ABT1QVK7_9GAMM</name>
<keyword evidence="1" id="KW-0472">Membrane</keyword>
<dbReference type="Proteomes" id="UP001165498">
    <property type="component" value="Unassembled WGS sequence"/>
</dbReference>
<evidence type="ECO:0000313" key="2">
    <source>
        <dbReference type="EMBL" id="MCQ4166332.1"/>
    </source>
</evidence>
<keyword evidence="3" id="KW-1185">Reference proteome</keyword>
<accession>A0ABT1QVK7</accession>
<feature type="transmembrane region" description="Helical" evidence="1">
    <location>
        <begin position="26"/>
        <end position="44"/>
    </location>
</feature>
<dbReference type="EMBL" id="JANFQO010000016">
    <property type="protein sequence ID" value="MCQ4166332.1"/>
    <property type="molecule type" value="Genomic_DNA"/>
</dbReference>
<organism evidence="2 3">
    <name type="scientific">Tahibacter harae</name>
    <dbReference type="NCBI Taxonomy" id="2963937"/>
    <lineage>
        <taxon>Bacteria</taxon>
        <taxon>Pseudomonadati</taxon>
        <taxon>Pseudomonadota</taxon>
        <taxon>Gammaproteobacteria</taxon>
        <taxon>Lysobacterales</taxon>
        <taxon>Rhodanobacteraceae</taxon>
        <taxon>Tahibacter</taxon>
    </lineage>
</organism>
<keyword evidence="1" id="KW-0812">Transmembrane</keyword>
<sequence>METNTTFPPSRRPVYRHPHPSYWSRFSYWLALVQLPGVAVAGWFSDMPGHPPGIIVAMALVWLVMLLSFIGLVLGMIALCRPPPHWRAWVGLGLNLSFLGLGIAVVT</sequence>
<dbReference type="RefSeq" id="WP_255915522.1">
    <property type="nucleotide sequence ID" value="NZ_JANFQO010000016.1"/>
</dbReference>
<protein>
    <submittedName>
        <fullName evidence="2">Uncharacterized protein</fullName>
    </submittedName>
</protein>
<keyword evidence="1" id="KW-1133">Transmembrane helix</keyword>
<evidence type="ECO:0000313" key="3">
    <source>
        <dbReference type="Proteomes" id="UP001165498"/>
    </source>
</evidence>
<reference evidence="2" key="1">
    <citation type="submission" date="2022-07" db="EMBL/GenBank/DDBJ databases">
        <title>Tahibacter sp., a new gammaproteobacterium isolated from the silt sample collected at pig farm.</title>
        <authorList>
            <person name="Chen H."/>
        </authorList>
    </citation>
    <scope>NUCLEOTIDE SEQUENCE</scope>
    <source>
        <strain evidence="2">P2K</strain>
    </source>
</reference>
<feature type="transmembrane region" description="Helical" evidence="1">
    <location>
        <begin position="56"/>
        <end position="79"/>
    </location>
</feature>
<comment type="caution">
    <text evidence="2">The sequence shown here is derived from an EMBL/GenBank/DDBJ whole genome shotgun (WGS) entry which is preliminary data.</text>
</comment>
<proteinExistence type="predicted"/>
<feature type="transmembrane region" description="Helical" evidence="1">
    <location>
        <begin position="86"/>
        <end position="106"/>
    </location>
</feature>
<evidence type="ECO:0000256" key="1">
    <source>
        <dbReference type="SAM" id="Phobius"/>
    </source>
</evidence>